<dbReference type="InterPro" id="IPR008969">
    <property type="entry name" value="CarboxyPept-like_regulatory"/>
</dbReference>
<gene>
    <name evidence="3" type="ORF">C8P65_1267</name>
</gene>
<keyword evidence="1" id="KW-0732">Signal</keyword>
<accession>A0A2T5XRJ3</accession>
<keyword evidence="3" id="KW-0675">Receptor</keyword>
<dbReference type="SUPFAM" id="SSF56935">
    <property type="entry name" value="Porins"/>
    <property type="match status" value="1"/>
</dbReference>
<dbReference type="RefSeq" id="WP_107782948.1">
    <property type="nucleotide sequence ID" value="NZ_QBKG01000026.1"/>
</dbReference>
<protein>
    <submittedName>
        <fullName evidence="3">Outer membrane receptor protein involved in Fe transport</fullName>
    </submittedName>
</protein>
<sequence length="772" mass="87110">MKKIILSLLLAATASVFAQSSFKGILVNTDQKPISAANIILITLPDSTLVKGAISDAKGVFELPNTAENKKIIIKITHLEYEPKVLTPSQSQLGIIELTPATNQLGEVVLTARRPIIEQKGTRISTNVAQSSLQKMPRAEMLINFLPGVSTSYTGGGFEVFGKGNPIFYINNRRVRNLDEVYHLAPKDIESIELETQPGAEHDNTVGAVIYIKLKKKQGDGLSGSVENEEYFLKKGAMITNWLNFNYRKGKTDCFATIGNFNNFNKKNADTYQDLQVHTQSNEWRVMSDETNESNAKGINVKIGIAHEISDKHSIGMSVRRSIEPWVGHRFSTQETATFKNNLLTAKGLNKYDRFNKNKDLGVNAYYEGKLTSKLKLQTDVDYIGQRSDNTSNIDEHNLLTSSVRHVRTHQDAASDWWGLKTTFLQQLGKGTLNYGAELGNLHRTEYYQDNVLTTTDIKNTESRSAGFVSFSYPFGKVSLKLGTRYEYADFGYYENGQKSNVKSQTYRDWLPNVSVAFPWDKTQLTFSYTLKIRRPAFYELSDYSAYSAPFLYNRGNPLVVPQLTDEWNALATYGPLSAAVTYSHFHKAIHDDYGLSATDPNVIEKTLRNYADYNTLRCVLNAQTQIGKWMPKLTLTYLKPFVSGVLPTNEPSFSVEMMNQIALSDNWMVLALLNYASRGTVREYYMNEPRSGVHLVVARMFFNQSLTVYGGVMDAFNQLNNHTEFRNPYVVSRATNNYSNYSIKIGISYNFNATQSKYKGQNASEEERSRM</sequence>
<proteinExistence type="predicted"/>
<evidence type="ECO:0000256" key="1">
    <source>
        <dbReference type="SAM" id="SignalP"/>
    </source>
</evidence>
<dbReference type="Proteomes" id="UP000243985">
    <property type="component" value="Unassembled WGS sequence"/>
</dbReference>
<evidence type="ECO:0000259" key="2">
    <source>
        <dbReference type="Pfam" id="PF14905"/>
    </source>
</evidence>
<dbReference type="Pfam" id="PF14905">
    <property type="entry name" value="OMP_b-brl_3"/>
    <property type="match status" value="1"/>
</dbReference>
<evidence type="ECO:0000313" key="3">
    <source>
        <dbReference type="EMBL" id="PTX00287.1"/>
    </source>
</evidence>
<dbReference type="AlphaFoldDB" id="A0A2T5XRJ3"/>
<evidence type="ECO:0000313" key="4">
    <source>
        <dbReference type="Proteomes" id="UP000243985"/>
    </source>
</evidence>
<feature type="signal peptide" evidence="1">
    <location>
        <begin position="1"/>
        <end position="18"/>
    </location>
</feature>
<dbReference type="SUPFAM" id="SSF49464">
    <property type="entry name" value="Carboxypeptidase regulatory domain-like"/>
    <property type="match status" value="1"/>
</dbReference>
<organism evidence="3 4">
    <name type="scientific">Capnocytophaga leadbetteri</name>
    <dbReference type="NCBI Taxonomy" id="327575"/>
    <lineage>
        <taxon>Bacteria</taxon>
        <taxon>Pseudomonadati</taxon>
        <taxon>Bacteroidota</taxon>
        <taxon>Flavobacteriia</taxon>
        <taxon>Flavobacteriales</taxon>
        <taxon>Flavobacteriaceae</taxon>
        <taxon>Capnocytophaga</taxon>
    </lineage>
</organism>
<feature type="domain" description="Outer membrane protein beta-barrel" evidence="2">
    <location>
        <begin position="374"/>
        <end position="750"/>
    </location>
</feature>
<name>A0A2T5XRJ3_9FLAO</name>
<dbReference type="InterPro" id="IPR041700">
    <property type="entry name" value="OMP_b-brl_3"/>
</dbReference>
<feature type="chain" id="PRO_5015698327" evidence="1">
    <location>
        <begin position="19"/>
        <end position="772"/>
    </location>
</feature>
<comment type="caution">
    <text evidence="3">The sequence shown here is derived from an EMBL/GenBank/DDBJ whole genome shotgun (WGS) entry which is preliminary data.</text>
</comment>
<dbReference type="EMBL" id="QBKG01000026">
    <property type="protein sequence ID" value="PTX00287.1"/>
    <property type="molecule type" value="Genomic_DNA"/>
</dbReference>
<reference evidence="3 4" key="1">
    <citation type="submission" date="2018-04" db="EMBL/GenBank/DDBJ databases">
        <title>Genomic Encyclopedia of Archaeal and Bacterial Type Strains, Phase II (KMG-II): from individual species to whole genera.</title>
        <authorList>
            <person name="Goeker M."/>
        </authorList>
    </citation>
    <scope>NUCLEOTIDE SEQUENCE [LARGE SCALE GENOMIC DNA]</scope>
    <source>
        <strain evidence="3 4">DSM 22902</strain>
    </source>
</reference>
<dbReference type="GeneID" id="84581674"/>